<dbReference type="AlphaFoldDB" id="A0A1T4TWZ4"/>
<gene>
    <name evidence="1" type="ORF">CZ814_02551</name>
</gene>
<dbReference type="RefSeq" id="WP_080175325.1">
    <property type="nucleotide sequence ID" value="NZ_AP024855.1"/>
</dbReference>
<proteinExistence type="predicted"/>
<organism evidence="1 2">
    <name type="scientific">Photobacterium toruni</name>
    <dbReference type="NCBI Taxonomy" id="1935446"/>
    <lineage>
        <taxon>Bacteria</taxon>
        <taxon>Pseudomonadati</taxon>
        <taxon>Pseudomonadota</taxon>
        <taxon>Gammaproteobacteria</taxon>
        <taxon>Vibrionales</taxon>
        <taxon>Vibrionaceae</taxon>
        <taxon>Photobacterium</taxon>
    </lineage>
</organism>
<accession>A0A1T4TWZ4</accession>
<dbReference type="OrthoDB" id="5816663at2"/>
<dbReference type="Proteomes" id="UP000191116">
    <property type="component" value="Unassembled WGS sequence"/>
</dbReference>
<dbReference type="EMBL" id="FUWP01000014">
    <property type="protein sequence ID" value="SKA44976.1"/>
    <property type="molecule type" value="Genomic_DNA"/>
</dbReference>
<protein>
    <submittedName>
        <fullName evidence="1">Uncharacterized protein</fullName>
    </submittedName>
</protein>
<name>A0A1T4TWZ4_9GAMM</name>
<evidence type="ECO:0000313" key="1">
    <source>
        <dbReference type="EMBL" id="SKA44976.1"/>
    </source>
</evidence>
<reference evidence="1 2" key="1">
    <citation type="submission" date="2017-02" db="EMBL/GenBank/DDBJ databases">
        <authorList>
            <person name="Peterson S.W."/>
        </authorList>
    </citation>
    <scope>NUCLEOTIDE SEQUENCE [LARGE SCALE GENOMIC DNA]</scope>
    <source>
        <strain evidence="1 2">CECT 9189</strain>
    </source>
</reference>
<evidence type="ECO:0000313" key="2">
    <source>
        <dbReference type="Proteomes" id="UP000191116"/>
    </source>
</evidence>
<sequence length="170" mass="19640">MITPLFFLTVSAFSIPLLENSTYSQTDTHCTLTVKEERLQDNIVLTMSTNRNNHYDVKIYHLHDLQAPSRGELTQHSIDNTKQHQQLNYVVDHNLFKRIDDETVIYTTTIANDSNNISPQQFTQAFKAHSYRTKLHIEGLNPLAFIASQRQADAFFRCAEQQQITTLAKR</sequence>